<protein>
    <submittedName>
        <fullName evidence="2">Uncharacterized protein</fullName>
    </submittedName>
</protein>
<dbReference type="AlphaFoldDB" id="A0AAJ0FK11"/>
<feature type="compositionally biased region" description="Acidic residues" evidence="1">
    <location>
        <begin position="79"/>
        <end position="96"/>
    </location>
</feature>
<name>A0AAJ0FK11_9PEZI</name>
<dbReference type="Proteomes" id="UP001244011">
    <property type="component" value="Unassembled WGS sequence"/>
</dbReference>
<dbReference type="EMBL" id="MU839000">
    <property type="protein sequence ID" value="KAK1770547.1"/>
    <property type="molecule type" value="Genomic_DNA"/>
</dbReference>
<evidence type="ECO:0000313" key="2">
    <source>
        <dbReference type="EMBL" id="KAK1770547.1"/>
    </source>
</evidence>
<reference evidence="2" key="1">
    <citation type="submission" date="2023-06" db="EMBL/GenBank/DDBJ databases">
        <title>Genome-scale phylogeny and comparative genomics of the fungal order Sordariales.</title>
        <authorList>
            <consortium name="Lawrence Berkeley National Laboratory"/>
            <person name="Hensen N."/>
            <person name="Bonometti L."/>
            <person name="Westerberg I."/>
            <person name="Brannstrom I.O."/>
            <person name="Guillou S."/>
            <person name="Cros-Aarteil S."/>
            <person name="Calhoun S."/>
            <person name="Haridas S."/>
            <person name="Kuo A."/>
            <person name="Mondo S."/>
            <person name="Pangilinan J."/>
            <person name="Riley R."/>
            <person name="Labutti K."/>
            <person name="Andreopoulos B."/>
            <person name="Lipzen A."/>
            <person name="Chen C."/>
            <person name="Yanf M."/>
            <person name="Daum C."/>
            <person name="Ng V."/>
            <person name="Clum A."/>
            <person name="Steindorff A."/>
            <person name="Ohm R."/>
            <person name="Martin F."/>
            <person name="Silar P."/>
            <person name="Natvig D."/>
            <person name="Lalanne C."/>
            <person name="Gautier V."/>
            <person name="Ament-Velasquez S.L."/>
            <person name="Kruys A."/>
            <person name="Hutchinson M.I."/>
            <person name="Powell A.J."/>
            <person name="Barry K."/>
            <person name="Miller A.N."/>
            <person name="Grigoriev I.V."/>
            <person name="Debuchy R."/>
            <person name="Gladieux P."/>
            <person name="Thoren M.H."/>
            <person name="Johannesson H."/>
        </authorList>
    </citation>
    <scope>NUCLEOTIDE SEQUENCE</scope>
    <source>
        <strain evidence="2">8032-3</strain>
    </source>
</reference>
<dbReference type="RefSeq" id="XP_060286760.1">
    <property type="nucleotide sequence ID" value="XM_060425899.1"/>
</dbReference>
<dbReference type="GeneID" id="85309086"/>
<sequence>MSSPQTPVHSRHASTVDFNPYSATSSPQERRQSKSSLFHDPSTPLRSSFNHHQDGLDMGVFSSGGMDAGGGGLGNLADELADALSDDDDEEEDEYYEHDGNAPNISFELDEGDPGEAVQGTRDSGVDVEMSPAGLGARREKNMSLTLPSPNGRGHRRAGSEYDGSEYGSETDLESPGMPPSLIAKIDAVESLARRGTENNGGPTDGTFQRVTDGLRDLGSQSGIEGCASRLITAHSALTTHLSHQTRQLHSLTFPLLSPLVPPPDPETIDALLPMLISLSETMPRPSAGAYNSLTALHSLTSDLVQTLNYLSDTLHMSRQTTTTATRRLRSAKELVAEMRREEELREEGERWLSRGNWGERLAKRECALVCGEVVGGFEEVCNGWRARLLAQAESAPA</sequence>
<proteinExistence type="predicted"/>
<evidence type="ECO:0000256" key="1">
    <source>
        <dbReference type="SAM" id="MobiDB-lite"/>
    </source>
</evidence>
<gene>
    <name evidence="2" type="ORF">QBC33DRAFT_512291</name>
</gene>
<comment type="caution">
    <text evidence="2">The sequence shown here is derived from an EMBL/GenBank/DDBJ whole genome shotgun (WGS) entry which is preliminary data.</text>
</comment>
<organism evidence="2 3">
    <name type="scientific">Phialemonium atrogriseum</name>
    <dbReference type="NCBI Taxonomy" id="1093897"/>
    <lineage>
        <taxon>Eukaryota</taxon>
        <taxon>Fungi</taxon>
        <taxon>Dikarya</taxon>
        <taxon>Ascomycota</taxon>
        <taxon>Pezizomycotina</taxon>
        <taxon>Sordariomycetes</taxon>
        <taxon>Sordariomycetidae</taxon>
        <taxon>Cephalothecales</taxon>
        <taxon>Cephalothecaceae</taxon>
        <taxon>Phialemonium</taxon>
    </lineage>
</organism>
<evidence type="ECO:0000313" key="3">
    <source>
        <dbReference type="Proteomes" id="UP001244011"/>
    </source>
</evidence>
<keyword evidence="3" id="KW-1185">Reference proteome</keyword>
<accession>A0AAJ0FK11</accession>
<feature type="region of interest" description="Disordered" evidence="1">
    <location>
        <begin position="1"/>
        <end position="178"/>
    </location>
</feature>